<protein>
    <recommendedName>
        <fullName evidence="14">Peroxisomal trans-2-enoyl-CoA reductase</fullName>
        <ecNumber evidence="13">1.3.1.38</ecNumber>
    </recommendedName>
</protein>
<evidence type="ECO:0000256" key="12">
    <source>
        <dbReference type="ARBA" id="ARBA00038622"/>
    </source>
</evidence>
<comment type="catalytic activity">
    <reaction evidence="19">
        <text>(2E)-decenoyl-CoA + NADPH + H(+) = decanoyl-CoA + NADP(+)</text>
        <dbReference type="Rhea" id="RHEA:44960"/>
        <dbReference type="ChEBI" id="CHEBI:15378"/>
        <dbReference type="ChEBI" id="CHEBI:57783"/>
        <dbReference type="ChEBI" id="CHEBI:58349"/>
        <dbReference type="ChEBI" id="CHEBI:61406"/>
        <dbReference type="ChEBI" id="CHEBI:61430"/>
    </reaction>
    <physiologicalReaction direction="left-to-right" evidence="19">
        <dbReference type="Rhea" id="RHEA:44961"/>
    </physiologicalReaction>
</comment>
<dbReference type="PANTHER" id="PTHR24317:SF7">
    <property type="entry name" value="PEROXISOMAL TRANS-2-ENOYL-COA REDUCTASE"/>
    <property type="match status" value="1"/>
</dbReference>
<comment type="subunit">
    <text evidence="12">Interacts with PEX5, probably required to target it into peroxisomes.</text>
</comment>
<keyword evidence="22" id="KW-1185">Reference proteome</keyword>
<dbReference type="InterPro" id="IPR036291">
    <property type="entry name" value="NAD(P)-bd_dom_sf"/>
</dbReference>
<evidence type="ECO:0000256" key="20">
    <source>
        <dbReference type="ARBA" id="ARBA00049559"/>
    </source>
</evidence>
<comment type="pathway">
    <text evidence="2">Lipid metabolism.</text>
</comment>
<dbReference type="EMBL" id="CAWYQH010000174">
    <property type="protein sequence ID" value="CAK8698262.1"/>
    <property type="molecule type" value="Genomic_DNA"/>
</dbReference>
<evidence type="ECO:0000313" key="21">
    <source>
        <dbReference type="EMBL" id="CAK8698262.1"/>
    </source>
</evidence>
<name>A0ABP0H3D0_CLALP</name>
<evidence type="ECO:0000313" key="22">
    <source>
        <dbReference type="Proteomes" id="UP001642483"/>
    </source>
</evidence>
<keyword evidence="6" id="KW-0521">NADP</keyword>
<evidence type="ECO:0000256" key="2">
    <source>
        <dbReference type="ARBA" id="ARBA00005189"/>
    </source>
</evidence>
<evidence type="ECO:0000256" key="9">
    <source>
        <dbReference type="ARBA" id="ARBA00023140"/>
    </source>
</evidence>
<sequence length="279" mass="30726">MNIQSIFRSKLFAGKTAIVTGGATGIGAAITQELAHLGCDVVIASRNKDKLKNAAEEMNKNPRLFGKVFPIQCNIRKEDEVENLMKSTRQNFGKIDFIVNNGGGQFMSNAEAITAKGWHAVVETNLTGTFYCCKHAYKEWMKEHGGVIINIIADIWKGFPGFMHTAAARAGVDNMTKTLALEWAASGTRINCVAPGTIFSETAKANYPTNVFEEAVKHQPTWRLGHPEEISAVVCFLLSPAASFMTGETVRVDGAESLYDQMMKVPKHNNMPPWKWSKL</sequence>
<keyword evidence="5" id="KW-0276">Fatty acid metabolism</keyword>
<keyword evidence="8" id="KW-0443">Lipid metabolism</keyword>
<evidence type="ECO:0000256" key="18">
    <source>
        <dbReference type="ARBA" id="ARBA00049251"/>
    </source>
</evidence>
<comment type="caution">
    <text evidence="21">The sequence shown here is derived from an EMBL/GenBank/DDBJ whole genome shotgun (WGS) entry which is preliminary data.</text>
</comment>
<evidence type="ECO:0000256" key="4">
    <source>
        <dbReference type="ARBA" id="ARBA00022553"/>
    </source>
</evidence>
<evidence type="ECO:0000256" key="14">
    <source>
        <dbReference type="ARBA" id="ARBA00041063"/>
    </source>
</evidence>
<evidence type="ECO:0000256" key="19">
    <source>
        <dbReference type="ARBA" id="ARBA00049386"/>
    </source>
</evidence>
<dbReference type="SUPFAM" id="SSF51735">
    <property type="entry name" value="NAD(P)-binding Rossmann-fold domains"/>
    <property type="match status" value="1"/>
</dbReference>
<dbReference type="EC" id="1.3.1.38" evidence="13"/>
<dbReference type="PRINTS" id="PR00081">
    <property type="entry name" value="GDHRDH"/>
</dbReference>
<evidence type="ECO:0000256" key="17">
    <source>
        <dbReference type="ARBA" id="ARBA00049108"/>
    </source>
</evidence>
<dbReference type="Proteomes" id="UP001642483">
    <property type="component" value="Unassembled WGS sequence"/>
</dbReference>
<evidence type="ECO:0000256" key="13">
    <source>
        <dbReference type="ARBA" id="ARBA00038849"/>
    </source>
</evidence>
<evidence type="ECO:0000256" key="3">
    <source>
        <dbReference type="ARBA" id="ARBA00022516"/>
    </source>
</evidence>
<organism evidence="21 22">
    <name type="scientific">Clavelina lepadiformis</name>
    <name type="common">Light-bulb sea squirt</name>
    <name type="synonym">Ascidia lepadiformis</name>
    <dbReference type="NCBI Taxonomy" id="159417"/>
    <lineage>
        <taxon>Eukaryota</taxon>
        <taxon>Metazoa</taxon>
        <taxon>Chordata</taxon>
        <taxon>Tunicata</taxon>
        <taxon>Ascidiacea</taxon>
        <taxon>Aplousobranchia</taxon>
        <taxon>Clavelinidae</taxon>
        <taxon>Clavelina</taxon>
    </lineage>
</organism>
<dbReference type="Gene3D" id="3.40.50.720">
    <property type="entry name" value="NAD(P)-binding Rossmann-like Domain"/>
    <property type="match status" value="1"/>
</dbReference>
<dbReference type="PRINTS" id="PR00080">
    <property type="entry name" value="SDRFAMILY"/>
</dbReference>
<keyword evidence="10" id="KW-0275">Fatty acid biosynthesis</keyword>
<accession>A0ABP0H3D0</accession>
<reference evidence="21 22" key="1">
    <citation type="submission" date="2024-02" db="EMBL/GenBank/DDBJ databases">
        <authorList>
            <person name="Daric V."/>
            <person name="Darras S."/>
        </authorList>
    </citation>
    <scope>NUCLEOTIDE SEQUENCE [LARGE SCALE GENOMIC DNA]</scope>
</reference>
<comment type="subcellular location">
    <subcellularLocation>
        <location evidence="1">Peroxisome</location>
    </subcellularLocation>
</comment>
<evidence type="ECO:0000256" key="8">
    <source>
        <dbReference type="ARBA" id="ARBA00023098"/>
    </source>
</evidence>
<keyword evidence="9" id="KW-0576">Peroxisome</keyword>
<comment type="catalytic activity">
    <reaction evidence="16">
        <text>(2E)-tetradecenoyl-CoA + NADPH + H(+) = tetradecanoyl-CoA + NADP(+)</text>
        <dbReference type="Rhea" id="RHEA:44968"/>
        <dbReference type="ChEBI" id="CHEBI:15378"/>
        <dbReference type="ChEBI" id="CHEBI:57385"/>
        <dbReference type="ChEBI" id="CHEBI:57783"/>
        <dbReference type="ChEBI" id="CHEBI:58349"/>
        <dbReference type="ChEBI" id="CHEBI:61405"/>
    </reaction>
    <physiologicalReaction direction="left-to-right" evidence="16">
        <dbReference type="Rhea" id="RHEA:44969"/>
    </physiologicalReaction>
</comment>
<keyword evidence="4" id="KW-0597">Phosphoprotein</keyword>
<dbReference type="Pfam" id="PF13561">
    <property type="entry name" value="adh_short_C2"/>
    <property type="match status" value="1"/>
</dbReference>
<keyword evidence="7" id="KW-0560">Oxidoreductase</keyword>
<proteinExistence type="predicted"/>
<comment type="catalytic activity">
    <reaction evidence="15">
        <text>(2E)-dodecenoyl-CoA + NADPH + H(+) = dodecanoyl-CoA + NADP(+)</text>
        <dbReference type="Rhea" id="RHEA:44964"/>
        <dbReference type="ChEBI" id="CHEBI:15378"/>
        <dbReference type="ChEBI" id="CHEBI:57330"/>
        <dbReference type="ChEBI" id="CHEBI:57375"/>
        <dbReference type="ChEBI" id="CHEBI:57783"/>
        <dbReference type="ChEBI" id="CHEBI:58349"/>
    </reaction>
    <physiologicalReaction direction="left-to-right" evidence="15">
        <dbReference type="Rhea" id="RHEA:44965"/>
    </physiologicalReaction>
</comment>
<dbReference type="InterPro" id="IPR002347">
    <property type="entry name" value="SDR_fam"/>
</dbReference>
<evidence type="ECO:0000256" key="7">
    <source>
        <dbReference type="ARBA" id="ARBA00023002"/>
    </source>
</evidence>
<evidence type="ECO:0000256" key="16">
    <source>
        <dbReference type="ARBA" id="ARBA00048686"/>
    </source>
</evidence>
<comment type="catalytic activity">
    <reaction evidence="20">
        <text>(2E)-octenoyl-CoA + NADPH + H(+) = octanoyl-CoA + NADP(+)</text>
        <dbReference type="Rhea" id="RHEA:44952"/>
        <dbReference type="ChEBI" id="CHEBI:15378"/>
        <dbReference type="ChEBI" id="CHEBI:57386"/>
        <dbReference type="ChEBI" id="CHEBI:57783"/>
        <dbReference type="ChEBI" id="CHEBI:58349"/>
        <dbReference type="ChEBI" id="CHEBI:62242"/>
    </reaction>
    <physiologicalReaction direction="left-to-right" evidence="20">
        <dbReference type="Rhea" id="RHEA:44953"/>
    </physiologicalReaction>
</comment>
<comment type="function">
    <text evidence="11">Participates in chain elongation of fatty acids. Catalyzes the reduction of trans-2-enoyl-CoAs of varying chain lengths from 6:1 to 16:1, having maximum activity with 10:1 CoA. Has no 2,4-dienoyl-CoA reductase activity.</text>
</comment>
<gene>
    <name evidence="21" type="ORF">CVLEPA_LOCUS31716</name>
</gene>
<evidence type="ECO:0000256" key="5">
    <source>
        <dbReference type="ARBA" id="ARBA00022832"/>
    </source>
</evidence>
<evidence type="ECO:0000256" key="11">
    <source>
        <dbReference type="ARBA" id="ARBA00037124"/>
    </source>
</evidence>
<evidence type="ECO:0000256" key="10">
    <source>
        <dbReference type="ARBA" id="ARBA00023160"/>
    </source>
</evidence>
<dbReference type="PANTHER" id="PTHR24317">
    <property type="entry name" value="PEROXISOMAL TRANS-2-ENOYL-COA REDUCTASE"/>
    <property type="match status" value="1"/>
</dbReference>
<evidence type="ECO:0000256" key="1">
    <source>
        <dbReference type="ARBA" id="ARBA00004275"/>
    </source>
</evidence>
<evidence type="ECO:0000256" key="15">
    <source>
        <dbReference type="ARBA" id="ARBA00047570"/>
    </source>
</evidence>
<keyword evidence="3" id="KW-0444">Lipid biosynthesis</keyword>
<comment type="catalytic activity">
    <reaction evidence="18">
        <text>a (2E)-enoyl-CoA + NADPH + H(+) = a 2,3-saturated acyl-CoA + NADP(+)</text>
        <dbReference type="Rhea" id="RHEA:33763"/>
        <dbReference type="ChEBI" id="CHEBI:15378"/>
        <dbReference type="ChEBI" id="CHEBI:57783"/>
        <dbReference type="ChEBI" id="CHEBI:58349"/>
        <dbReference type="ChEBI" id="CHEBI:58856"/>
        <dbReference type="ChEBI" id="CHEBI:65111"/>
        <dbReference type="EC" id="1.3.1.38"/>
    </reaction>
    <physiologicalReaction direction="left-to-right" evidence="18">
        <dbReference type="Rhea" id="RHEA:33764"/>
    </physiologicalReaction>
</comment>
<dbReference type="InterPro" id="IPR052388">
    <property type="entry name" value="Peroxisomal_t2-enoyl-CoA_red"/>
</dbReference>
<comment type="catalytic activity">
    <reaction evidence="17">
        <text>(2E)-hexenoyl-CoA + NADPH + H(+) = hexanoyl-CoA + NADP(+)</text>
        <dbReference type="Rhea" id="RHEA:44956"/>
        <dbReference type="ChEBI" id="CHEBI:15378"/>
        <dbReference type="ChEBI" id="CHEBI:57783"/>
        <dbReference type="ChEBI" id="CHEBI:58349"/>
        <dbReference type="ChEBI" id="CHEBI:62077"/>
        <dbReference type="ChEBI" id="CHEBI:62620"/>
    </reaction>
    <physiologicalReaction direction="left-to-right" evidence="17">
        <dbReference type="Rhea" id="RHEA:44957"/>
    </physiologicalReaction>
</comment>
<dbReference type="CDD" id="cd05369">
    <property type="entry name" value="TER_DECR_SDR_a"/>
    <property type="match status" value="1"/>
</dbReference>
<evidence type="ECO:0000256" key="6">
    <source>
        <dbReference type="ARBA" id="ARBA00022857"/>
    </source>
</evidence>